<dbReference type="KEGG" id="cpb:Cphamn1_2538"/>
<dbReference type="EMBL" id="CP001101">
    <property type="protein sequence ID" value="ACE05432.1"/>
    <property type="molecule type" value="Genomic_DNA"/>
</dbReference>
<name>B3EQD4_CHLPB</name>
<dbReference type="eggNOG" id="ENOG50340XV">
    <property type="taxonomic scope" value="Bacteria"/>
</dbReference>
<dbReference type="AlphaFoldDB" id="B3EQD4"/>
<dbReference type="OrthoDB" id="598149at2"/>
<organism evidence="1">
    <name type="scientific">Chlorobium phaeobacteroides (strain BS1)</name>
    <dbReference type="NCBI Taxonomy" id="331678"/>
    <lineage>
        <taxon>Bacteria</taxon>
        <taxon>Pseudomonadati</taxon>
        <taxon>Chlorobiota</taxon>
        <taxon>Chlorobiia</taxon>
        <taxon>Chlorobiales</taxon>
        <taxon>Chlorobiaceae</taxon>
        <taxon>Chlorobium/Pelodictyon group</taxon>
        <taxon>Chlorobium</taxon>
    </lineage>
</organism>
<dbReference type="HOGENOM" id="CLU_2143595_0_0_10"/>
<gene>
    <name evidence="1" type="ordered locus">Cphamn1_2538</name>
</gene>
<protein>
    <submittedName>
        <fullName evidence="1">Uncharacterized protein</fullName>
    </submittedName>
</protein>
<dbReference type="STRING" id="331678.Cphamn1_2538"/>
<sequence length="111" mass="12989">MKNGKFVLILLSLVLILPLESCVVSRPVRPGPNYIWMAPRTTHSGVVIPGHWIYKGKPYKNKVWVPGHHNRYGKWVPGHWKKIRAPRKNAVWVPGHWTPNGNWKTGHWRYR</sequence>
<evidence type="ECO:0000313" key="1">
    <source>
        <dbReference type="EMBL" id="ACE05432.1"/>
    </source>
</evidence>
<accession>B3EQD4</accession>
<reference evidence="1" key="1">
    <citation type="submission" date="2008-06" db="EMBL/GenBank/DDBJ databases">
        <title>Complete sequence of Chlorobium phaeobacteroides BS1.</title>
        <authorList>
            <consortium name="US DOE Joint Genome Institute"/>
            <person name="Lucas S."/>
            <person name="Copeland A."/>
            <person name="Lapidus A."/>
            <person name="Glavina del Rio T."/>
            <person name="Dalin E."/>
            <person name="Tice H."/>
            <person name="Bruce D."/>
            <person name="Goodwin L."/>
            <person name="Pitluck S."/>
            <person name="Schmutz J."/>
            <person name="Larimer F."/>
            <person name="Land M."/>
            <person name="Hauser L."/>
            <person name="Kyrpides N."/>
            <person name="Ovchinnikova G."/>
            <person name="Li T."/>
            <person name="Liu Z."/>
            <person name="Zhao F."/>
            <person name="Overmann J."/>
            <person name="Bryant D.A."/>
            <person name="Richardson P."/>
        </authorList>
    </citation>
    <scope>NUCLEOTIDE SEQUENCE [LARGE SCALE GENOMIC DNA]</scope>
    <source>
        <strain evidence="1">BS1</strain>
    </source>
</reference>
<proteinExistence type="predicted"/>